<evidence type="ECO:0000313" key="3">
    <source>
        <dbReference type="Proteomes" id="UP000827092"/>
    </source>
</evidence>
<protein>
    <submittedName>
        <fullName evidence="2">Uncharacterized protein</fullName>
    </submittedName>
</protein>
<dbReference type="EMBL" id="JAFNEN010000095">
    <property type="protein sequence ID" value="KAG8194972.1"/>
    <property type="molecule type" value="Genomic_DNA"/>
</dbReference>
<dbReference type="AlphaFoldDB" id="A0AAV6VG53"/>
<proteinExistence type="predicted"/>
<name>A0AAV6VG53_9ARAC</name>
<comment type="caution">
    <text evidence="2">The sequence shown here is derived from an EMBL/GenBank/DDBJ whole genome shotgun (WGS) entry which is preliminary data.</text>
</comment>
<reference evidence="2 3" key="1">
    <citation type="journal article" date="2022" name="Nat. Ecol. Evol.">
        <title>A masculinizing supergene underlies an exaggerated male reproductive morph in a spider.</title>
        <authorList>
            <person name="Hendrickx F."/>
            <person name="De Corte Z."/>
            <person name="Sonet G."/>
            <person name="Van Belleghem S.M."/>
            <person name="Kostlbacher S."/>
            <person name="Vangestel C."/>
        </authorList>
    </citation>
    <scope>NUCLEOTIDE SEQUENCE [LARGE SCALE GENOMIC DNA]</scope>
    <source>
        <strain evidence="2">W744_W776</strain>
    </source>
</reference>
<feature type="region of interest" description="Disordered" evidence="1">
    <location>
        <begin position="1"/>
        <end position="49"/>
    </location>
</feature>
<keyword evidence="3" id="KW-1185">Reference proteome</keyword>
<gene>
    <name evidence="2" type="ORF">JTE90_008150</name>
</gene>
<dbReference type="Proteomes" id="UP000827092">
    <property type="component" value="Unassembled WGS sequence"/>
</dbReference>
<accession>A0AAV6VG53</accession>
<organism evidence="2 3">
    <name type="scientific">Oedothorax gibbosus</name>
    <dbReference type="NCBI Taxonomy" id="931172"/>
    <lineage>
        <taxon>Eukaryota</taxon>
        <taxon>Metazoa</taxon>
        <taxon>Ecdysozoa</taxon>
        <taxon>Arthropoda</taxon>
        <taxon>Chelicerata</taxon>
        <taxon>Arachnida</taxon>
        <taxon>Araneae</taxon>
        <taxon>Araneomorphae</taxon>
        <taxon>Entelegynae</taxon>
        <taxon>Araneoidea</taxon>
        <taxon>Linyphiidae</taxon>
        <taxon>Erigoninae</taxon>
        <taxon>Oedothorax</taxon>
    </lineage>
</organism>
<evidence type="ECO:0000313" key="2">
    <source>
        <dbReference type="EMBL" id="KAG8194972.1"/>
    </source>
</evidence>
<evidence type="ECO:0000256" key="1">
    <source>
        <dbReference type="SAM" id="MobiDB-lite"/>
    </source>
</evidence>
<sequence>MMYPSRALETGNDHVATPSNLQGEIPEPGLTPVRGDLSGEPFQTQKRKKERKLQEMYPIIWDFLKRSTRTNEVPGHGGKVDNRFFFLCLASPVVLTLSVTDRQRRG</sequence>